<gene>
    <name evidence="2" type="ORF">SpAn4DRAFT_3824</name>
</gene>
<keyword evidence="1" id="KW-0175">Coiled coil</keyword>
<reference evidence="3" key="1">
    <citation type="submission" date="2015-03" db="EMBL/GenBank/DDBJ databases">
        <authorList>
            <person name="Nijsse Bart"/>
        </authorList>
    </citation>
    <scope>NUCLEOTIDE SEQUENCE [LARGE SCALE GENOMIC DNA]</scope>
</reference>
<keyword evidence="3" id="KW-1185">Reference proteome</keyword>
<name>A0A0U1KW08_9FIRM</name>
<sequence>MKISDFILVANNIPVDTLPLFVQLAGDTSSAYKEIDSLYEIDKTRYQTAASQSSYANHPLFTTSGIDRQIYALKYLGMLLVAVEDGPCSPLFEQVIHILTKRWSNLYGYIKNSETIDLSKAVQPEYYAESIKNSQYHNLLTGATIQYLQYFIAMYPAIDLPPHASLKFAMFITCILGKKAIIPEPETLFVVQTLASKLDNTGDFQQLKGRLNKPAIKKMARQLKNAIYQKVFYNYLEPWNGDHFWEGMAHCTAYLSSSTGISLASPKILTKIKERDVELLCRLYIIKMTSELFRSNHKQSQEDLESKCAEFVMLGLSLLEFIREYKKTRKYYFEQNNPFIYAEIDNLKKQLQAYEIEVRRMSADLAAKTDLLAQKEEELNTLVLKQKFVVNALSKETELLQTKLTQVENRRKQIKDIESSDNIINLATSNQHYNIEAALNTLSTIHALVIGGAENWQTKLKTQLPNFVYLSGDANGFDEALIIHADIIFANVRCKFSHDCFYKMIKLIRYYDKRLVFLSKTNIPLTIQQMASAAVPTYSSVEKSVVTQSNIRRVVEV</sequence>
<dbReference type="RefSeq" id="WP_021167426.1">
    <property type="nucleotide sequence ID" value="NZ_CTRP01000004.1"/>
</dbReference>
<dbReference type="AlphaFoldDB" id="A0A0U1KW08"/>
<evidence type="ECO:0000313" key="2">
    <source>
        <dbReference type="EMBL" id="CQR71319.1"/>
    </source>
</evidence>
<accession>A0A0U1KW08</accession>
<evidence type="ECO:0000313" key="3">
    <source>
        <dbReference type="Proteomes" id="UP000049855"/>
    </source>
</evidence>
<feature type="coiled-coil region" evidence="1">
    <location>
        <begin position="344"/>
        <end position="410"/>
    </location>
</feature>
<organism evidence="2 3">
    <name type="scientific">Sporomusa ovata</name>
    <dbReference type="NCBI Taxonomy" id="2378"/>
    <lineage>
        <taxon>Bacteria</taxon>
        <taxon>Bacillati</taxon>
        <taxon>Bacillota</taxon>
        <taxon>Negativicutes</taxon>
        <taxon>Selenomonadales</taxon>
        <taxon>Sporomusaceae</taxon>
        <taxon>Sporomusa</taxon>
    </lineage>
</organism>
<dbReference type="EMBL" id="CTRP01000004">
    <property type="protein sequence ID" value="CQR71319.1"/>
    <property type="molecule type" value="Genomic_DNA"/>
</dbReference>
<protein>
    <submittedName>
        <fullName evidence="2">Phage protein</fullName>
    </submittedName>
</protein>
<proteinExistence type="predicted"/>
<dbReference type="Proteomes" id="UP000049855">
    <property type="component" value="Unassembled WGS sequence"/>
</dbReference>
<evidence type="ECO:0000256" key="1">
    <source>
        <dbReference type="SAM" id="Coils"/>
    </source>
</evidence>